<keyword evidence="1" id="KW-0812">Transmembrane</keyword>
<dbReference type="GO" id="GO:0005789">
    <property type="term" value="C:endoplasmic reticulum membrane"/>
    <property type="evidence" value="ECO:0000318"/>
    <property type="project" value="GO_Central"/>
</dbReference>
<proteinExistence type="predicted"/>
<dbReference type="RefSeq" id="XP_001322868.1">
    <property type="nucleotide sequence ID" value="XM_001322833.1"/>
</dbReference>
<organism evidence="2 3">
    <name type="scientific">Trichomonas vaginalis (strain ATCC PRA-98 / G3)</name>
    <dbReference type="NCBI Taxonomy" id="412133"/>
    <lineage>
        <taxon>Eukaryota</taxon>
        <taxon>Metamonada</taxon>
        <taxon>Parabasalia</taxon>
        <taxon>Trichomonadida</taxon>
        <taxon>Trichomonadidae</taxon>
        <taxon>Trichomonas</taxon>
    </lineage>
</organism>
<evidence type="ECO:0000313" key="2">
    <source>
        <dbReference type="EMBL" id="EAY10645.1"/>
    </source>
</evidence>
<dbReference type="PANTHER" id="PTHR10859">
    <property type="entry name" value="GLYCOSYL TRANSFERASE"/>
    <property type="match status" value="1"/>
</dbReference>
<dbReference type="KEGG" id="tva:4768581"/>
<dbReference type="VEuPathDB" id="TrichDB:TVAG_157220"/>
<dbReference type="AlphaFoldDB" id="A2E9J4"/>
<dbReference type="InParanoid" id="A2E9J4"/>
<keyword evidence="1" id="KW-1133">Transmembrane helix</keyword>
<sequence length="334" mass="38264">MDYDVIYNLIQYTLLFLLILATLFLYCDRYISNTSIYDRILFPSTNPKKISYSLQTGQWKSDGDQYPIIFEAGTIALSIIIFFEEEILNIKETMETIINSLNERHNKNPNFTWEIIIYSNSEFPNNQTYILDLVSKSSNILFVEPTSKIDPSYAPIIAALNAHGLNILITDIYSASNIKDLESAEQKLDNLKSFNSASLVIGNRNLNNLFVSHTMYEKLLIKVNKFQLSLLNAELMSDPLCPYVLMTREAARDILTNVHIGGVTSFVEMLVLAFDNQNGVNEMRISWNGTVPPISDSKQLQNVTLRIFEIVIFYFTELWMFSRKRKVQAANDIA</sequence>
<dbReference type="EMBL" id="DS113334">
    <property type="protein sequence ID" value="EAY10645.1"/>
    <property type="molecule type" value="Genomic_DNA"/>
</dbReference>
<dbReference type="eggNOG" id="KOG2977">
    <property type="taxonomic scope" value="Eukaryota"/>
</dbReference>
<protein>
    <submittedName>
        <fullName evidence="2">Uncharacterized protein</fullName>
    </submittedName>
</protein>
<accession>A2E9J4</accession>
<reference evidence="2" key="2">
    <citation type="journal article" date="2007" name="Science">
        <title>Draft genome sequence of the sexually transmitted pathogen Trichomonas vaginalis.</title>
        <authorList>
            <person name="Carlton J.M."/>
            <person name="Hirt R.P."/>
            <person name="Silva J.C."/>
            <person name="Delcher A.L."/>
            <person name="Schatz M."/>
            <person name="Zhao Q."/>
            <person name="Wortman J.R."/>
            <person name="Bidwell S.L."/>
            <person name="Alsmark U.C.M."/>
            <person name="Besteiro S."/>
            <person name="Sicheritz-Ponten T."/>
            <person name="Noel C.J."/>
            <person name="Dacks J.B."/>
            <person name="Foster P.G."/>
            <person name="Simillion C."/>
            <person name="Van de Peer Y."/>
            <person name="Miranda-Saavedra D."/>
            <person name="Barton G.J."/>
            <person name="Westrop G.D."/>
            <person name="Mueller S."/>
            <person name="Dessi D."/>
            <person name="Fiori P.L."/>
            <person name="Ren Q."/>
            <person name="Paulsen I."/>
            <person name="Zhang H."/>
            <person name="Bastida-Corcuera F.D."/>
            <person name="Simoes-Barbosa A."/>
            <person name="Brown M.T."/>
            <person name="Hayes R.D."/>
            <person name="Mukherjee M."/>
            <person name="Okumura C.Y."/>
            <person name="Schneider R."/>
            <person name="Smith A.J."/>
            <person name="Vanacova S."/>
            <person name="Villalvazo M."/>
            <person name="Haas B.J."/>
            <person name="Pertea M."/>
            <person name="Feldblyum T.V."/>
            <person name="Utterback T.R."/>
            <person name="Shu C.L."/>
            <person name="Osoegawa K."/>
            <person name="de Jong P.J."/>
            <person name="Hrdy I."/>
            <person name="Horvathova L."/>
            <person name="Zubacova Z."/>
            <person name="Dolezal P."/>
            <person name="Malik S.B."/>
            <person name="Logsdon J.M. Jr."/>
            <person name="Henze K."/>
            <person name="Gupta A."/>
            <person name="Wang C.C."/>
            <person name="Dunne R.L."/>
            <person name="Upcroft J.A."/>
            <person name="Upcroft P."/>
            <person name="White O."/>
            <person name="Salzberg S.L."/>
            <person name="Tang P."/>
            <person name="Chiu C.-H."/>
            <person name="Lee Y.-S."/>
            <person name="Embley T.M."/>
            <person name="Coombs G.H."/>
            <person name="Mottram J.C."/>
            <person name="Tachezy J."/>
            <person name="Fraser-Liggett C.M."/>
            <person name="Johnson P.J."/>
        </authorList>
    </citation>
    <scope>NUCLEOTIDE SEQUENCE [LARGE SCALE GENOMIC DNA]</scope>
    <source>
        <strain evidence="2">G3</strain>
    </source>
</reference>
<dbReference type="GO" id="GO:0006487">
    <property type="term" value="P:protein N-linked glycosylation"/>
    <property type="evidence" value="ECO:0000318"/>
    <property type="project" value="GO_Central"/>
</dbReference>
<name>A2E9J4_TRIV3</name>
<evidence type="ECO:0000256" key="1">
    <source>
        <dbReference type="SAM" id="Phobius"/>
    </source>
</evidence>
<dbReference type="STRING" id="5722.A2E9J4"/>
<dbReference type="VEuPathDB" id="TrichDB:TVAGG3_0746650"/>
<feature type="transmembrane region" description="Helical" evidence="1">
    <location>
        <begin position="6"/>
        <end position="27"/>
    </location>
</feature>
<keyword evidence="1" id="KW-0472">Membrane</keyword>
<dbReference type="Proteomes" id="UP000001542">
    <property type="component" value="Unassembled WGS sequence"/>
</dbReference>
<dbReference type="SMR" id="A2E9J4"/>
<gene>
    <name evidence="2" type="ORF">TVAG_157220</name>
</gene>
<dbReference type="PANTHER" id="PTHR10859:SF91">
    <property type="entry name" value="DOLICHYL-PHOSPHATE BETA-GLUCOSYLTRANSFERASE"/>
    <property type="match status" value="1"/>
</dbReference>
<evidence type="ECO:0000313" key="3">
    <source>
        <dbReference type="Proteomes" id="UP000001542"/>
    </source>
</evidence>
<keyword evidence="3" id="KW-1185">Reference proteome</keyword>
<reference evidence="2" key="1">
    <citation type="submission" date="2006-10" db="EMBL/GenBank/DDBJ databases">
        <authorList>
            <person name="Amadeo P."/>
            <person name="Zhao Q."/>
            <person name="Wortman J."/>
            <person name="Fraser-Liggett C."/>
            <person name="Carlton J."/>
        </authorList>
    </citation>
    <scope>NUCLEOTIDE SEQUENCE</scope>
    <source>
        <strain evidence="2">G3</strain>
    </source>
</reference>